<accession>A0A2S6CE18</accession>
<feature type="compositionally biased region" description="Basic and acidic residues" evidence="1">
    <location>
        <begin position="93"/>
        <end position="105"/>
    </location>
</feature>
<evidence type="ECO:0000313" key="2">
    <source>
        <dbReference type="EMBL" id="PPJ57981.1"/>
    </source>
</evidence>
<dbReference type="AlphaFoldDB" id="A0A2S6CE18"/>
<dbReference type="EMBL" id="PNEN01000480">
    <property type="protein sequence ID" value="PPJ57981.1"/>
    <property type="molecule type" value="Genomic_DNA"/>
</dbReference>
<feature type="compositionally biased region" description="Acidic residues" evidence="1">
    <location>
        <begin position="82"/>
        <end position="92"/>
    </location>
</feature>
<evidence type="ECO:0000313" key="3">
    <source>
        <dbReference type="Proteomes" id="UP000237631"/>
    </source>
</evidence>
<sequence>MYGDIDTMAELYLFDLTGHDPDACDIDGHNAESLFDRYNDNLPPKEEFGGAGDRREAWEMLLKKARKQNPPQKMEELHSSDGEPDDDSESLQDSDKLDDFNEKDYSMPGSFDTA</sequence>
<evidence type="ECO:0000256" key="1">
    <source>
        <dbReference type="SAM" id="MobiDB-lite"/>
    </source>
</evidence>
<dbReference type="OrthoDB" id="3643233at2759"/>
<reference evidence="3" key="1">
    <citation type="journal article" date="2017" name="bioRxiv">
        <title>Conservation of a gene cluster reveals novel cercosporin biosynthetic mechanisms and extends production to the genus Colletotrichum.</title>
        <authorList>
            <person name="de Jonge R."/>
            <person name="Ebert M.K."/>
            <person name="Huitt-Roehl C.R."/>
            <person name="Pal P."/>
            <person name="Suttle J.C."/>
            <person name="Spanner R.E."/>
            <person name="Neubauer J.D."/>
            <person name="Jurick W.M.II."/>
            <person name="Stott K.A."/>
            <person name="Secor G.A."/>
            <person name="Thomma B.P.H.J."/>
            <person name="Van de Peer Y."/>
            <person name="Townsend C.A."/>
            <person name="Bolton M.D."/>
        </authorList>
    </citation>
    <scope>NUCLEOTIDE SEQUENCE [LARGE SCALE GENOMIC DNA]</scope>
    <source>
        <strain evidence="3">CBS538.71</strain>
    </source>
</reference>
<proteinExistence type="predicted"/>
<dbReference type="Proteomes" id="UP000237631">
    <property type="component" value="Unassembled WGS sequence"/>
</dbReference>
<feature type="region of interest" description="Disordered" evidence="1">
    <location>
        <begin position="63"/>
        <end position="114"/>
    </location>
</feature>
<protein>
    <submittedName>
        <fullName evidence="2">Uncharacterized protein</fullName>
    </submittedName>
</protein>
<keyword evidence="3" id="KW-1185">Reference proteome</keyword>
<comment type="caution">
    <text evidence="2">The sequence shown here is derived from an EMBL/GenBank/DDBJ whole genome shotgun (WGS) entry which is preliminary data.</text>
</comment>
<organism evidence="2 3">
    <name type="scientific">Cercospora berteroae</name>
    <dbReference type="NCBI Taxonomy" id="357750"/>
    <lineage>
        <taxon>Eukaryota</taxon>
        <taxon>Fungi</taxon>
        <taxon>Dikarya</taxon>
        <taxon>Ascomycota</taxon>
        <taxon>Pezizomycotina</taxon>
        <taxon>Dothideomycetes</taxon>
        <taxon>Dothideomycetidae</taxon>
        <taxon>Mycosphaerellales</taxon>
        <taxon>Mycosphaerellaceae</taxon>
        <taxon>Cercospora</taxon>
    </lineage>
</organism>
<name>A0A2S6CE18_9PEZI</name>
<gene>
    <name evidence="2" type="ORF">CBER1_11466</name>
</gene>